<organism evidence="1 2">
    <name type="scientific">Segatella copri</name>
    <dbReference type="NCBI Taxonomy" id="165179"/>
    <lineage>
        <taxon>Bacteria</taxon>
        <taxon>Pseudomonadati</taxon>
        <taxon>Bacteroidota</taxon>
        <taxon>Bacteroidia</taxon>
        <taxon>Bacteroidales</taxon>
        <taxon>Prevotellaceae</taxon>
        <taxon>Segatella</taxon>
    </lineage>
</organism>
<dbReference type="Pfam" id="PF14281">
    <property type="entry name" value="PDDEXK_4"/>
    <property type="match status" value="1"/>
</dbReference>
<evidence type="ECO:0000313" key="2">
    <source>
        <dbReference type="Proteomes" id="UP000390763"/>
    </source>
</evidence>
<proteinExistence type="predicted"/>
<name>A0AB35ZH47_9BACT</name>
<dbReference type="RefSeq" id="WP_153087306.1">
    <property type="nucleotide sequence ID" value="NZ_VZAO01000092.1"/>
</dbReference>
<evidence type="ECO:0008006" key="3">
    <source>
        <dbReference type="Google" id="ProtNLM"/>
    </source>
</evidence>
<protein>
    <recommendedName>
        <fullName evidence="3">PD-(D/E)XK nuclease superfamily protein</fullName>
    </recommendedName>
</protein>
<evidence type="ECO:0000313" key="1">
    <source>
        <dbReference type="EMBL" id="MQO04075.1"/>
    </source>
</evidence>
<gene>
    <name evidence="1" type="ORF">F7D62_08140</name>
</gene>
<sequence>MIDNTYHSQLTALKDNPIFQLSMSSKELFHSNFLYWLGTAEKLRPYFKQVINDLCGSKKIDWNDDKFIVLREHEHLDFCICKDAGKNKAGKQKIGDLLFVLENKFKSIATAQQLNGYEKLCDAHSKQKPILVLLTLAKDFTEKANIEKKKIWNIVNYQEYSTILKEHLNLLPSDDNEFTKQLIGKYISFIETFSNGLNAELTKVLEDLKSKKWKDIINNPSFDNLRCNDIWQKILMHKFAQILANKAKGYIIDFNANDDLSIFNDENKNDRKLYIGVNLLHSQALVGISCLVDEDHIFTLQQQGSAELRAGIIIRDRDKAKIGSKPKMKTELSKHELWKQKVSEIITNVHLSEYIKPYRMHKNDPEDTYGVFDNTTKTSFYYSKCCGEKNVSETLDYMIKTIKKIAERT</sequence>
<accession>A0AB35ZH47</accession>
<dbReference type="Proteomes" id="UP000390763">
    <property type="component" value="Unassembled WGS sequence"/>
</dbReference>
<dbReference type="EMBL" id="VZBT01000065">
    <property type="protein sequence ID" value="MQO04075.1"/>
    <property type="molecule type" value="Genomic_DNA"/>
</dbReference>
<comment type="caution">
    <text evidence="1">The sequence shown here is derived from an EMBL/GenBank/DDBJ whole genome shotgun (WGS) entry which is preliminary data.</text>
</comment>
<dbReference type="AlphaFoldDB" id="A0AB35ZH47"/>
<reference evidence="2" key="1">
    <citation type="submission" date="2019-09" db="EMBL/GenBank/DDBJ databases">
        <title>Distinct polysaccharide growth profiles of human intestinal Prevotella copri isolates.</title>
        <authorList>
            <person name="Fehlner-Peach H."/>
            <person name="Magnabosco C."/>
            <person name="Raghavan V."/>
            <person name="Scher J.U."/>
            <person name="Tett A."/>
            <person name="Cox L.M."/>
            <person name="Gottsegen C."/>
            <person name="Watters A."/>
            <person name="Wiltshire- Gordon J.D."/>
            <person name="Segata N."/>
            <person name="Bonneau R."/>
            <person name="Littman D.R."/>
        </authorList>
    </citation>
    <scope>NUCLEOTIDE SEQUENCE [LARGE SCALE GENOMIC DNA]</scope>
    <source>
        <strain evidence="2">iAK279</strain>
    </source>
</reference>
<dbReference type="InterPro" id="IPR029470">
    <property type="entry name" value="PDDEXK_4"/>
</dbReference>